<dbReference type="InterPro" id="IPR042109">
    <property type="entry name" value="Adenylosuccinate_synth_dom1"/>
</dbReference>
<dbReference type="GO" id="GO:0044208">
    <property type="term" value="P:'de novo' AMP biosynthetic process"/>
    <property type="evidence" value="ECO:0007669"/>
    <property type="project" value="UniProtKB-UniRule"/>
</dbReference>
<feature type="binding site" evidence="7">
    <location>
        <begin position="376"/>
        <end position="378"/>
    </location>
    <ligand>
        <name>GTP</name>
        <dbReference type="ChEBI" id="CHEBI:37565"/>
    </ligand>
</feature>
<feature type="binding site" evidence="7">
    <location>
        <position position="47"/>
    </location>
    <ligand>
        <name>Mg(2+)</name>
        <dbReference type="ChEBI" id="CHEBI:18420"/>
    </ligand>
</feature>
<comment type="subunit">
    <text evidence="7">Homodimer.</text>
</comment>
<comment type="function">
    <text evidence="7">Plays an important role in the de novo pathway of purine nucleotide biosynthesis. Catalyzes the first committed step in the biosynthesis of AMP from IMP.</text>
</comment>
<feature type="binding site" evidence="7">
    <location>
        <position position="350"/>
    </location>
    <ligand>
        <name>GTP</name>
        <dbReference type="ChEBI" id="CHEBI:37565"/>
    </ligand>
</feature>
<feature type="binding site" description="in other chain" evidence="7">
    <location>
        <position position="348"/>
    </location>
    <ligand>
        <name>IMP</name>
        <dbReference type="ChEBI" id="CHEBI:58053"/>
        <note>ligand shared between dimeric partners</note>
    </ligand>
</feature>
<dbReference type="Pfam" id="PF00709">
    <property type="entry name" value="Adenylsucc_synt"/>
    <property type="match status" value="1"/>
</dbReference>
<dbReference type="GO" id="GO:0005737">
    <property type="term" value="C:cytoplasm"/>
    <property type="evidence" value="ECO:0007669"/>
    <property type="project" value="UniProtKB-SubCell"/>
</dbReference>
<evidence type="ECO:0000313" key="9">
    <source>
        <dbReference type="Proteomes" id="UP000334990"/>
    </source>
</evidence>
<feature type="active site" description="Proton acceptor" evidence="7">
    <location>
        <position position="20"/>
    </location>
</feature>
<protein>
    <recommendedName>
        <fullName evidence="7">Adenylosuccinate synthetase</fullName>
        <shortName evidence="7">AMPSase</shortName>
        <shortName evidence="7">AdSS</shortName>
        <ecNumber evidence="7">6.3.4.4</ecNumber>
    </recommendedName>
    <alternativeName>
        <fullName evidence="7">IMP--aspartate ligase</fullName>
    </alternativeName>
</protein>
<keyword evidence="3 7" id="KW-0547">Nucleotide-binding</keyword>
<evidence type="ECO:0000313" key="8">
    <source>
        <dbReference type="EMBL" id="GES03137.1"/>
    </source>
</evidence>
<sequence>MHDNSDRGYADVLVGLQYGDEGKAKIIDLLAADYDVIARFNGGANAGHTIDSPAGRVVLQQVPSGVFHPHCQLYIGSGCALNLWKLRNELQLIRSTGVDLSGRLVISDRCAVVQPAHFIVDELNGGDIGTTKNGIGPAYADRAFRVRNGARTNLQLRDVLADPEQAKAAMLAAAEAELDRYGAGATSLRRTQLDHLDSLTDCLDGIREFVTTDRSYLGQRVAAGARVLFEGAQSLMLDVVQGDQPFVTASHTVPGHAYVGGDLPPQYHRYTIGVAKAVVSRVGNGPFPSELGAERSEAYFTEACRSSRGKAEERADYDARALLSSADPMELGIALRMLTHEYGSGTGRPRRIGMLDLNQLRDMVTSFGVDVVYLNKVDCLSLYKDSLYRGIPVQVAATRIEVLPPIDLDDLTQDGLRELRTFVERELGVPIIGVGLGPERDKTLQFFQLGGDQERRKVTA</sequence>
<dbReference type="GO" id="GO:0005525">
    <property type="term" value="F:GTP binding"/>
    <property type="evidence" value="ECO:0007669"/>
    <property type="project" value="UniProtKB-UniRule"/>
</dbReference>
<comment type="catalytic activity">
    <reaction evidence="7">
        <text>IMP + L-aspartate + GTP = N(6)-(1,2-dicarboxyethyl)-AMP + GDP + phosphate + 2 H(+)</text>
        <dbReference type="Rhea" id="RHEA:15753"/>
        <dbReference type="ChEBI" id="CHEBI:15378"/>
        <dbReference type="ChEBI" id="CHEBI:29991"/>
        <dbReference type="ChEBI" id="CHEBI:37565"/>
        <dbReference type="ChEBI" id="CHEBI:43474"/>
        <dbReference type="ChEBI" id="CHEBI:57567"/>
        <dbReference type="ChEBI" id="CHEBI:58053"/>
        <dbReference type="ChEBI" id="CHEBI:58189"/>
        <dbReference type="EC" id="6.3.4.4"/>
    </reaction>
</comment>
<dbReference type="InterPro" id="IPR042111">
    <property type="entry name" value="Adenylosuccinate_synth_dom3"/>
</dbReference>
<dbReference type="InterPro" id="IPR042110">
    <property type="entry name" value="Adenylosuccinate_synth_dom2"/>
</dbReference>
<evidence type="ECO:0000256" key="2">
    <source>
        <dbReference type="ARBA" id="ARBA00022723"/>
    </source>
</evidence>
<dbReference type="OrthoDB" id="9807553at2"/>
<comment type="cofactor">
    <cofactor evidence="7">
        <name>Mg(2+)</name>
        <dbReference type="ChEBI" id="CHEBI:18420"/>
    </cofactor>
    <text evidence="7">Binds 1 Mg(2+) ion per subunit.</text>
</comment>
<reference evidence="8 9" key="1">
    <citation type="submission" date="2019-10" db="EMBL/GenBank/DDBJ databases">
        <title>Whole genome shotgun sequence of Acrocarpospora corrugata NBRC 13972.</title>
        <authorList>
            <person name="Ichikawa N."/>
            <person name="Kimura A."/>
            <person name="Kitahashi Y."/>
            <person name="Komaki H."/>
            <person name="Oguchi A."/>
        </authorList>
    </citation>
    <scope>NUCLEOTIDE SEQUENCE [LARGE SCALE GENOMIC DNA]</scope>
    <source>
        <strain evidence="8 9">NBRC 13972</strain>
    </source>
</reference>
<dbReference type="GO" id="GO:0004019">
    <property type="term" value="F:adenylosuccinate synthase activity"/>
    <property type="evidence" value="ECO:0007669"/>
    <property type="project" value="UniProtKB-UniRule"/>
</dbReference>
<dbReference type="SMART" id="SM00788">
    <property type="entry name" value="Adenylsucc_synt"/>
    <property type="match status" value="1"/>
</dbReference>
<dbReference type="PANTHER" id="PTHR11846:SF0">
    <property type="entry name" value="ADENYLOSUCCINATE SYNTHETASE"/>
    <property type="match status" value="1"/>
</dbReference>
<dbReference type="GO" id="GO:0000287">
    <property type="term" value="F:magnesium ion binding"/>
    <property type="evidence" value="ECO:0007669"/>
    <property type="project" value="UniProtKB-UniRule"/>
</dbReference>
<comment type="subcellular location">
    <subcellularLocation>
        <location evidence="7">Cytoplasm</location>
    </subcellularLocation>
</comment>
<dbReference type="SUPFAM" id="SSF52540">
    <property type="entry name" value="P-loop containing nucleoside triphosphate hydrolases"/>
    <property type="match status" value="1"/>
</dbReference>
<dbReference type="HAMAP" id="MF_00011">
    <property type="entry name" value="Adenylosucc_synth"/>
    <property type="match status" value="1"/>
</dbReference>
<dbReference type="RefSeq" id="WP_155339316.1">
    <property type="nucleotide sequence ID" value="NZ_BAAABN010000053.1"/>
</dbReference>
<dbReference type="GO" id="GO:0046040">
    <property type="term" value="P:IMP metabolic process"/>
    <property type="evidence" value="ECO:0007669"/>
    <property type="project" value="TreeGrafter"/>
</dbReference>
<feature type="binding site" description="in other chain" evidence="7">
    <location>
        <position position="131"/>
    </location>
    <ligand>
        <name>IMP</name>
        <dbReference type="ChEBI" id="CHEBI:58053"/>
        <note>ligand shared between dimeric partners</note>
    </ligand>
</feature>
<accession>A0A5M3W210</accession>
<organism evidence="8 9">
    <name type="scientific">Acrocarpospora corrugata</name>
    <dbReference type="NCBI Taxonomy" id="35763"/>
    <lineage>
        <taxon>Bacteria</taxon>
        <taxon>Bacillati</taxon>
        <taxon>Actinomycetota</taxon>
        <taxon>Actinomycetes</taxon>
        <taxon>Streptosporangiales</taxon>
        <taxon>Streptosporangiaceae</taxon>
        <taxon>Acrocarpospora</taxon>
    </lineage>
</organism>
<proteinExistence type="inferred from homology"/>
<dbReference type="EMBL" id="BLAD01000065">
    <property type="protein sequence ID" value="GES03137.1"/>
    <property type="molecule type" value="Genomic_DNA"/>
</dbReference>
<dbReference type="AlphaFoldDB" id="A0A5M3W210"/>
<feature type="binding site" evidence="7">
    <location>
        <begin position="435"/>
        <end position="437"/>
    </location>
    <ligand>
        <name>GTP</name>
        <dbReference type="ChEBI" id="CHEBI:37565"/>
    </ligand>
</feature>
<dbReference type="Gene3D" id="3.40.440.10">
    <property type="entry name" value="Adenylosuccinate Synthetase, subunit A, domain 1"/>
    <property type="match status" value="1"/>
</dbReference>
<comment type="pathway">
    <text evidence="7">Purine metabolism; AMP biosynthesis via de novo pathway; AMP from IMP: step 1/2.</text>
</comment>
<evidence type="ECO:0000256" key="5">
    <source>
        <dbReference type="ARBA" id="ARBA00022842"/>
    </source>
</evidence>
<dbReference type="EC" id="6.3.4.4" evidence="7"/>
<dbReference type="InterPro" id="IPR027417">
    <property type="entry name" value="P-loop_NTPase"/>
</dbReference>
<evidence type="ECO:0000256" key="6">
    <source>
        <dbReference type="ARBA" id="ARBA00023134"/>
    </source>
</evidence>
<keyword evidence="7" id="KW-0963">Cytoplasm</keyword>
<feature type="binding site" description="in other chain" evidence="7">
    <location>
        <begin position="20"/>
        <end position="23"/>
    </location>
    <ligand>
        <name>IMP</name>
        <dbReference type="ChEBI" id="CHEBI:58053"/>
        <note>ligand shared between dimeric partners</note>
    </ligand>
</feature>
<feature type="binding site" evidence="7">
    <location>
        <position position="145"/>
    </location>
    <ligand>
        <name>IMP</name>
        <dbReference type="ChEBI" id="CHEBI:58053"/>
        <note>ligand shared between dimeric partners</note>
    </ligand>
</feature>
<feature type="binding site" description="in other chain" evidence="7">
    <location>
        <begin position="45"/>
        <end position="48"/>
    </location>
    <ligand>
        <name>IMP</name>
        <dbReference type="ChEBI" id="CHEBI:58053"/>
        <note>ligand shared between dimeric partners</note>
    </ligand>
</feature>
<keyword evidence="4 7" id="KW-0658">Purine biosynthesis</keyword>
<dbReference type="UniPathway" id="UPA00075">
    <property type="reaction ID" value="UER00335"/>
</dbReference>
<feature type="active site" description="Proton donor" evidence="7">
    <location>
        <position position="48"/>
    </location>
</feature>
<feature type="binding site" description="in other chain" evidence="7">
    <location>
        <position position="248"/>
    </location>
    <ligand>
        <name>IMP</name>
        <dbReference type="ChEBI" id="CHEBI:58053"/>
        <note>ligand shared between dimeric partners</note>
    </ligand>
</feature>
<keyword evidence="6 7" id="KW-0342">GTP-binding</keyword>
<feature type="binding site" description="in other chain" evidence="7">
    <location>
        <position position="233"/>
    </location>
    <ligand>
        <name>IMP</name>
        <dbReference type="ChEBI" id="CHEBI:58053"/>
        <note>ligand shared between dimeric partners</note>
    </ligand>
</feature>
<evidence type="ECO:0000256" key="1">
    <source>
        <dbReference type="ARBA" id="ARBA00022598"/>
    </source>
</evidence>
<keyword evidence="9" id="KW-1185">Reference proteome</keyword>
<dbReference type="InterPro" id="IPR001114">
    <property type="entry name" value="Adenylosuccinate_synthetase"/>
</dbReference>
<dbReference type="Gene3D" id="1.10.300.10">
    <property type="entry name" value="Adenylosuccinate Synthetase, subunit A, domain 2"/>
    <property type="match status" value="1"/>
</dbReference>
<gene>
    <name evidence="8" type="primary">purA_2</name>
    <name evidence="7" type="synonym">purA</name>
    <name evidence="8" type="ORF">Acor_52030</name>
</gene>
<evidence type="ECO:0000256" key="3">
    <source>
        <dbReference type="ARBA" id="ARBA00022741"/>
    </source>
</evidence>
<name>A0A5M3W210_9ACTN</name>
<evidence type="ECO:0000256" key="4">
    <source>
        <dbReference type="ARBA" id="ARBA00022755"/>
    </source>
</evidence>
<dbReference type="Proteomes" id="UP000334990">
    <property type="component" value="Unassembled WGS sequence"/>
</dbReference>
<feature type="binding site" evidence="7">
    <location>
        <begin position="344"/>
        <end position="350"/>
    </location>
    <ligand>
        <name>substrate</name>
    </ligand>
</feature>
<keyword evidence="5 7" id="KW-0460">Magnesium</keyword>
<feature type="binding site" evidence="7">
    <location>
        <position position="20"/>
    </location>
    <ligand>
        <name>Mg(2+)</name>
        <dbReference type="ChEBI" id="CHEBI:18420"/>
    </ligand>
</feature>
<dbReference type="PANTHER" id="PTHR11846">
    <property type="entry name" value="ADENYLOSUCCINATE SYNTHETASE"/>
    <property type="match status" value="1"/>
</dbReference>
<comment type="similarity">
    <text evidence="7">Belongs to the adenylosuccinate synthetase family.</text>
</comment>
<dbReference type="CDD" id="cd03108">
    <property type="entry name" value="AdSS"/>
    <property type="match status" value="1"/>
</dbReference>
<keyword evidence="2 7" id="KW-0479">Metal-binding</keyword>
<keyword evidence="1 7" id="KW-0436">Ligase</keyword>
<feature type="binding site" evidence="7">
    <location>
        <begin position="47"/>
        <end position="49"/>
    </location>
    <ligand>
        <name>GTP</name>
        <dbReference type="ChEBI" id="CHEBI:37565"/>
    </ligand>
</feature>
<dbReference type="Gene3D" id="3.90.170.10">
    <property type="entry name" value="Adenylosuccinate Synthetase, subunit A, domain 3"/>
    <property type="match status" value="1"/>
</dbReference>
<comment type="caution">
    <text evidence="8">The sequence shown here is derived from an EMBL/GenBank/DDBJ whole genome shotgun (WGS) entry which is preliminary data.</text>
</comment>
<evidence type="ECO:0000256" key="7">
    <source>
        <dbReference type="HAMAP-Rule" id="MF_00011"/>
    </source>
</evidence>
<feature type="binding site" evidence="7">
    <location>
        <begin position="19"/>
        <end position="25"/>
    </location>
    <ligand>
        <name>GTP</name>
        <dbReference type="ChEBI" id="CHEBI:37565"/>
    </ligand>
</feature>